<accession>A0A5N4CQE4</accession>
<reference evidence="2 3" key="1">
    <citation type="journal article" date="2019" name="Mol. Ecol. Resour.">
        <title>Improving Illumina assemblies with Hi-C and long reads: an example with the North African dromedary.</title>
        <authorList>
            <person name="Elbers J.P."/>
            <person name="Rogers M.F."/>
            <person name="Perelman P.L."/>
            <person name="Proskuryakova A.A."/>
            <person name="Serdyukova N.A."/>
            <person name="Johnson W.E."/>
            <person name="Horin P."/>
            <person name="Corander J."/>
            <person name="Murphy D."/>
            <person name="Burger P.A."/>
        </authorList>
    </citation>
    <scope>NUCLEOTIDE SEQUENCE [LARGE SCALE GENOMIC DNA]</scope>
    <source>
        <strain evidence="2">Drom800</strain>
        <tissue evidence="2">Blood</tissue>
    </source>
</reference>
<name>A0A5N4CQE4_CAMDR</name>
<gene>
    <name evidence="2" type="ORF">Cadr_000022511</name>
</gene>
<feature type="region of interest" description="Disordered" evidence="1">
    <location>
        <begin position="155"/>
        <end position="176"/>
    </location>
</feature>
<feature type="compositionally biased region" description="Polar residues" evidence="1">
    <location>
        <begin position="979"/>
        <end position="988"/>
    </location>
</feature>
<proteinExistence type="predicted"/>
<evidence type="ECO:0000256" key="1">
    <source>
        <dbReference type="SAM" id="MobiDB-lite"/>
    </source>
</evidence>
<feature type="region of interest" description="Disordered" evidence="1">
    <location>
        <begin position="29"/>
        <end position="78"/>
    </location>
</feature>
<dbReference type="Proteomes" id="UP000299084">
    <property type="component" value="Unassembled WGS sequence"/>
</dbReference>
<feature type="compositionally biased region" description="Low complexity" evidence="1">
    <location>
        <begin position="1013"/>
        <end position="1026"/>
    </location>
</feature>
<feature type="compositionally biased region" description="Polar residues" evidence="1">
    <location>
        <begin position="59"/>
        <end position="72"/>
    </location>
</feature>
<comment type="caution">
    <text evidence="2">The sequence shown here is derived from an EMBL/GenBank/DDBJ whole genome shotgun (WGS) entry which is preliminary data.</text>
</comment>
<sequence>MKVRRFGAGIRSLPALYLNSSTGAVNRGRVCGADTGKPTRRGPQTAGGFPLAGPGRPRTVTSVRQASPTSGPASVPYSEQAPVIGREHSRARGHAWVGSVTDRTAPLPRGPWTPDCITGCPQTTTLPLAVPQPPGPGSPAELRVPITAAVADGDGQLHAQRARPGPEGDNRLRLPRPLPVRSSPYAFYLCKIFARRVNPGMGVRTSVPDVETRPLPCVPPQGGEEEAVSPEVCTTDRRLSGLPWLEVRVGLARISSISFLSSSPGAHRELLETRGIIFVKGCLKIPQETMARGVRMRTATYVGPDRARYCALCLKRGLRVTTVDSGLGKAAWKRQPEGAVTGPTDLLCASDLGIHLRKSPELNDPVRAEAHNAATVLRTRLGQERSNTLTRGGRAAKVRLRGRESLSPECAGKASGQEILTDSGSQLGRFCPPGACGDVWGRVADTTGGGGATGAEARLPTGQVSAMARLRLFWKPTRGPKELSHVRVEITHGPVPLLPRDPQASLTEPFSRGLNLSLLSSAGRKCCRLGFSVREAAVGLPAGAPGTRHRPSTLLPTTSAELTPVFYQWVSQEDAGAHVPRDQPGWVGRAQTRHAGRGPPRPPTAVSLGVLPSPPFADTANSRLWSRGGPYLTEWTMAGGWRPGRAGSSHQTEQRLSIRVQDPPGPCSGLADSSPPGPPRLPSAAQTASPTRGERTEGRVSGKAFDGTMPLKGAASCILLPVPGHYCYFRSTHLRPRTHTRTCRTDACAYSPSREILEAGRGVYRPSHTMCLFQPQLQSPRGCAGPSGSRGRTGCLPNPRPFSVAHLAWCSATDDCVSPTAEVACEHPHSQLSTYTLSLCFYKSKESSWPEKHSPSQSWELTCVHNLHFNGLQLQGTLLSGGGSGLGGCRLAPLAAARVCPRQTERRSLYCQQGSTRGGSGLAPAASFQELDSEGLLSPLGSSAASPGTHPRMAHSPSGAGAARLQCNGERERNDTRPPGSTGTQQCPLASADMPEAAVLDRPDSTGLRWDGGTHTHPGTGSGCSHVSGREPGTPAAVITAAQVLAVLMLDLGRGGTSGPGPPALYMWKPRRQVSRSLRTRAPPSLPARTSRDTFVPFALLCSRPEPCSLCVSLITSKGRYGCDHHPGNSPDRVSRELPPHPHGLVHIREPRGAIPESSVYHVCEALIGAESCESHAELAYDSKYLSTFSSFQSLFAEERATYYRVGMRTGKEPKVRCLFPAPRVEALSPPTAVSLVTMKSRFQHVCSPSQREVAAPTQRLSSRDEGGPSSPAAGPQLGGDTFCRWLVLRPAQKRRLGWALRSH</sequence>
<feature type="region of interest" description="Disordered" evidence="1">
    <location>
        <begin position="1002"/>
        <end position="1032"/>
    </location>
</feature>
<evidence type="ECO:0000313" key="3">
    <source>
        <dbReference type="Proteomes" id="UP000299084"/>
    </source>
</evidence>
<keyword evidence="3" id="KW-1185">Reference proteome</keyword>
<feature type="region of interest" description="Disordered" evidence="1">
    <location>
        <begin position="642"/>
        <end position="705"/>
    </location>
</feature>
<evidence type="ECO:0000313" key="2">
    <source>
        <dbReference type="EMBL" id="KAB1261117.1"/>
    </source>
</evidence>
<protein>
    <submittedName>
        <fullName evidence="2">Uncharacterized protein</fullName>
    </submittedName>
</protein>
<organism evidence="2 3">
    <name type="scientific">Camelus dromedarius</name>
    <name type="common">Dromedary</name>
    <name type="synonym">Arabian camel</name>
    <dbReference type="NCBI Taxonomy" id="9838"/>
    <lineage>
        <taxon>Eukaryota</taxon>
        <taxon>Metazoa</taxon>
        <taxon>Chordata</taxon>
        <taxon>Craniata</taxon>
        <taxon>Vertebrata</taxon>
        <taxon>Euteleostomi</taxon>
        <taxon>Mammalia</taxon>
        <taxon>Eutheria</taxon>
        <taxon>Laurasiatheria</taxon>
        <taxon>Artiodactyla</taxon>
        <taxon>Tylopoda</taxon>
        <taxon>Camelidae</taxon>
        <taxon>Camelus</taxon>
    </lineage>
</organism>
<feature type="region of interest" description="Disordered" evidence="1">
    <location>
        <begin position="936"/>
        <end position="990"/>
    </location>
</feature>
<feature type="region of interest" description="Disordered" evidence="1">
    <location>
        <begin position="1250"/>
        <end position="1278"/>
    </location>
</feature>
<dbReference type="EMBL" id="JWIN03000020">
    <property type="protein sequence ID" value="KAB1261117.1"/>
    <property type="molecule type" value="Genomic_DNA"/>
</dbReference>
<feature type="compositionally biased region" description="Low complexity" evidence="1">
    <location>
        <begin position="936"/>
        <end position="948"/>
    </location>
</feature>